<proteinExistence type="inferred from homology"/>
<comment type="caution">
    <text evidence="3">The sequence shown here is derived from an EMBL/GenBank/DDBJ whole genome shotgun (WGS) entry which is preliminary data.</text>
</comment>
<dbReference type="GO" id="GO:0004413">
    <property type="term" value="F:homoserine kinase activity"/>
    <property type="evidence" value="ECO:0007669"/>
    <property type="project" value="TreeGrafter"/>
</dbReference>
<sequence>MNDFSKACFAELDHDQQIACLRELALDALQHWDGDFVGLELLKYRENAVFCATRSDGTRSALRVHRGGYHSEAALRSELTWMEQLAAGGIGVPSIIRTRSGEHLAEVRSAALAESRFVDMLGWLGGSTLGSAEQGLSADGDIEALFQQAGAVAARIHLNSAQWRQPNEFTRHAWDEEGLVGANPFWGHFWELDLLSVEQRELLQLARQEARLDLRHYGRNLGNFGMIHADLVPENLLLEGGELQLIDFDDAGFGWHMFELATALYFCLDDPRLARIQAALLAGYDSVKPLSAADLAALPLFLALRGTTYLGWVHTRRNSETARELAPMLIERACTLAAAYLAGR</sequence>
<dbReference type="Pfam" id="PF01636">
    <property type="entry name" value="APH"/>
    <property type="match status" value="1"/>
</dbReference>
<keyword evidence="3" id="KW-0808">Transferase</keyword>
<name>A0A7W7KM35_PSENT</name>
<comment type="similarity">
    <text evidence="1">Belongs to the pseudomonas-type ThrB family.</text>
</comment>
<dbReference type="EMBL" id="JACHLI010000014">
    <property type="protein sequence ID" value="MBB4864834.1"/>
    <property type="molecule type" value="Genomic_DNA"/>
</dbReference>
<evidence type="ECO:0000313" key="3">
    <source>
        <dbReference type="EMBL" id="MBB4864834.1"/>
    </source>
</evidence>
<evidence type="ECO:0000313" key="4">
    <source>
        <dbReference type="Proteomes" id="UP000566995"/>
    </source>
</evidence>
<dbReference type="InterPro" id="IPR011009">
    <property type="entry name" value="Kinase-like_dom_sf"/>
</dbReference>
<accession>A0A7W7KM35</accession>
<dbReference type="GO" id="GO:0009088">
    <property type="term" value="P:threonine biosynthetic process"/>
    <property type="evidence" value="ECO:0007669"/>
    <property type="project" value="TreeGrafter"/>
</dbReference>
<dbReference type="Gene3D" id="3.90.1200.10">
    <property type="match status" value="1"/>
</dbReference>
<reference evidence="3 4" key="1">
    <citation type="submission" date="2020-08" db="EMBL/GenBank/DDBJ databases">
        <title>Functional genomics of gut bacteria from endangered species of beetles.</title>
        <authorList>
            <person name="Carlos-Shanley C."/>
        </authorList>
    </citation>
    <scope>NUCLEOTIDE SEQUENCE [LARGE SCALE GENOMIC DNA]</scope>
    <source>
        <strain evidence="3 4">S00179</strain>
    </source>
</reference>
<dbReference type="InterPro" id="IPR002575">
    <property type="entry name" value="Aminoglycoside_PTrfase"/>
</dbReference>
<evidence type="ECO:0000259" key="2">
    <source>
        <dbReference type="Pfam" id="PF01636"/>
    </source>
</evidence>
<dbReference type="Proteomes" id="UP000566995">
    <property type="component" value="Unassembled WGS sequence"/>
</dbReference>
<dbReference type="PANTHER" id="PTHR21064">
    <property type="entry name" value="AMINOGLYCOSIDE PHOSPHOTRANSFERASE DOMAIN-CONTAINING PROTEIN-RELATED"/>
    <property type="match status" value="1"/>
</dbReference>
<protein>
    <submittedName>
        <fullName evidence="3">Ser/Thr protein kinase RdoA (MazF antagonist)</fullName>
    </submittedName>
</protein>
<evidence type="ECO:0000256" key="1">
    <source>
        <dbReference type="ARBA" id="ARBA00038240"/>
    </source>
</evidence>
<dbReference type="PANTHER" id="PTHR21064:SF6">
    <property type="entry name" value="AMINOGLYCOSIDE PHOSPHOTRANSFERASE DOMAIN-CONTAINING PROTEIN"/>
    <property type="match status" value="1"/>
</dbReference>
<dbReference type="Gene3D" id="3.30.200.20">
    <property type="entry name" value="Phosphorylase Kinase, domain 1"/>
    <property type="match status" value="1"/>
</dbReference>
<feature type="domain" description="Aminoglycoside phosphotransferase" evidence="2">
    <location>
        <begin position="46"/>
        <end position="290"/>
    </location>
</feature>
<organism evidence="3 4">
    <name type="scientific">Pseudomonas nitroreducens</name>
    <dbReference type="NCBI Taxonomy" id="46680"/>
    <lineage>
        <taxon>Bacteria</taxon>
        <taxon>Pseudomonadati</taxon>
        <taxon>Pseudomonadota</taxon>
        <taxon>Gammaproteobacteria</taxon>
        <taxon>Pseudomonadales</taxon>
        <taxon>Pseudomonadaceae</taxon>
        <taxon>Pseudomonas</taxon>
    </lineage>
</organism>
<dbReference type="AlphaFoldDB" id="A0A7W7KM35"/>
<dbReference type="SUPFAM" id="SSF56112">
    <property type="entry name" value="Protein kinase-like (PK-like)"/>
    <property type="match status" value="1"/>
</dbReference>
<dbReference type="RefSeq" id="WP_184591625.1">
    <property type="nucleotide sequence ID" value="NZ_JACHLI010000014.1"/>
</dbReference>
<dbReference type="InterPro" id="IPR050249">
    <property type="entry name" value="Pseudomonas-type_ThrB"/>
</dbReference>
<gene>
    <name evidence="3" type="ORF">HNP46_003706</name>
</gene>
<keyword evidence="3" id="KW-0418">Kinase</keyword>